<dbReference type="PRINTS" id="PR00301">
    <property type="entry name" value="HEATSHOCK70"/>
</dbReference>
<keyword evidence="7" id="KW-1133">Transmembrane helix</keyword>
<comment type="caution">
    <text evidence="8">The sequence shown here is derived from an EMBL/GenBank/DDBJ whole genome shotgun (WGS) entry which is preliminary data.</text>
</comment>
<keyword evidence="7" id="KW-0472">Membrane</keyword>
<protein>
    <submittedName>
        <fullName evidence="8">Hsp70 family protein</fullName>
    </submittedName>
</protein>
<keyword evidence="7" id="KW-0812">Transmembrane</keyword>
<evidence type="ECO:0000256" key="5">
    <source>
        <dbReference type="ARBA" id="ARBA00023186"/>
    </source>
</evidence>
<dbReference type="RefSeq" id="WP_269607621.1">
    <property type="nucleotide sequence ID" value="NZ_JAPWIJ010000010.1"/>
</dbReference>
<proteinExistence type="inferred from homology"/>
<evidence type="ECO:0000256" key="3">
    <source>
        <dbReference type="ARBA" id="ARBA00022840"/>
    </source>
</evidence>
<evidence type="ECO:0000256" key="4">
    <source>
        <dbReference type="ARBA" id="ARBA00023016"/>
    </source>
</evidence>
<accession>A0ABT4MK47</accession>
<dbReference type="Proteomes" id="UP001081071">
    <property type="component" value="Unassembled WGS sequence"/>
</dbReference>
<dbReference type="SUPFAM" id="SSF53067">
    <property type="entry name" value="Actin-like ATPase domain"/>
    <property type="match status" value="2"/>
</dbReference>
<dbReference type="InterPro" id="IPR013126">
    <property type="entry name" value="Hsp_70_fam"/>
</dbReference>
<dbReference type="PANTHER" id="PTHR42749:SF1">
    <property type="entry name" value="CELL SHAPE-DETERMINING PROTEIN MREB"/>
    <property type="match status" value="1"/>
</dbReference>
<dbReference type="Gene3D" id="3.90.640.10">
    <property type="entry name" value="Actin, Chain A, domain 4"/>
    <property type="match status" value="1"/>
</dbReference>
<keyword evidence="2" id="KW-0547">Nucleotide-binding</keyword>
<comment type="similarity">
    <text evidence="1">Belongs to the heat shock protein 70 family.</text>
</comment>
<dbReference type="Pfam" id="PF00012">
    <property type="entry name" value="HSP70"/>
    <property type="match status" value="1"/>
</dbReference>
<evidence type="ECO:0000313" key="8">
    <source>
        <dbReference type="EMBL" id="MCZ4521193.1"/>
    </source>
</evidence>
<evidence type="ECO:0000256" key="1">
    <source>
        <dbReference type="ARBA" id="ARBA00007381"/>
    </source>
</evidence>
<dbReference type="EMBL" id="JAPWIJ010000010">
    <property type="protein sequence ID" value="MCZ4521193.1"/>
    <property type="molecule type" value="Genomic_DNA"/>
</dbReference>
<dbReference type="PROSITE" id="PS01036">
    <property type="entry name" value="HSP70_3"/>
    <property type="match status" value="1"/>
</dbReference>
<gene>
    <name evidence="8" type="ORF">O4220_21990</name>
</gene>
<evidence type="ECO:0000256" key="7">
    <source>
        <dbReference type="SAM" id="Phobius"/>
    </source>
</evidence>
<reference evidence="8" key="1">
    <citation type="submission" date="2022-12" db="EMBL/GenBank/DDBJ databases">
        <authorList>
            <person name="Krivoruchko A.V."/>
            <person name="Elkin A."/>
        </authorList>
    </citation>
    <scope>NUCLEOTIDE SEQUENCE</scope>
    <source>
        <strain evidence="8">IEGM 1391</strain>
    </source>
</reference>
<evidence type="ECO:0000256" key="6">
    <source>
        <dbReference type="SAM" id="MobiDB-lite"/>
    </source>
</evidence>
<dbReference type="InterPro" id="IPR043129">
    <property type="entry name" value="ATPase_NBD"/>
</dbReference>
<evidence type="ECO:0000313" key="9">
    <source>
        <dbReference type="Proteomes" id="UP001081071"/>
    </source>
</evidence>
<keyword evidence="3" id="KW-0067">ATP-binding</keyword>
<sequence>MTGWMLSIDFGTSNTAAAHTNSGSDSVEVVALTHQGNLMPSAVFVESPHSIEVGDVAINRAETNPGAFVASPKRVIGQEVLTVNGYDIPSAVPAAAVLHTVIGAATSMHRGSPPDHLVLTHPEGWSPREIDILLDAAARVGFRGTRVSLVSEPRAAAHYYSRSGAMAPGTRIAVFDFGGGTLDVAVLSATDGSFQVIAARGDNTLGGKSLDAKLRRWVDDQLLDRNPELLEFIRRSAPMHVTRSLEDSIRRAKELLSSTPSASVTVTGNGQQETLYITRDEFDELIAEDVERGVQLTRQALADAGTSTQLSALYLTGGSSRVPQIHERLAALGPIATLDDPKTVVAQGALIAAAHRPHETPPAAARPTIAQSPATQPRPAVSTPPVVRSARKPNIRTMVTATVGAVVVVGAIVAGYLVLGPDSEDSSTAAGSTGVTTTAAAPFASDVDSIRAALPSALDDAVKNCENSDFTDTGGLVARCTLNSPNPLDRYFTDTYGSTHDFTAFVDAKQVKRNLAGVRDYPLAPGDIVIDGAAPNSKIVYGTGYSLTTSTAEYFDPGTGLSAEFTLLATNDEALEFLRTVGLL</sequence>
<dbReference type="PANTHER" id="PTHR42749">
    <property type="entry name" value="CELL SHAPE-DETERMINING PROTEIN MREB"/>
    <property type="match status" value="1"/>
</dbReference>
<dbReference type="Gene3D" id="3.30.420.40">
    <property type="match status" value="2"/>
</dbReference>
<evidence type="ECO:0000256" key="2">
    <source>
        <dbReference type="ARBA" id="ARBA00022741"/>
    </source>
</evidence>
<name>A0ABT4MK47_9NOCA</name>
<feature type="region of interest" description="Disordered" evidence="6">
    <location>
        <begin position="357"/>
        <end position="388"/>
    </location>
</feature>
<keyword evidence="9" id="KW-1185">Reference proteome</keyword>
<keyword evidence="4" id="KW-0346">Stress response</keyword>
<feature type="transmembrane region" description="Helical" evidence="7">
    <location>
        <begin position="398"/>
        <end position="419"/>
    </location>
</feature>
<organism evidence="8 9">
    <name type="scientific">Rhodococcus ruber</name>
    <dbReference type="NCBI Taxonomy" id="1830"/>
    <lineage>
        <taxon>Bacteria</taxon>
        <taxon>Bacillati</taxon>
        <taxon>Actinomycetota</taxon>
        <taxon>Actinomycetes</taxon>
        <taxon>Mycobacteriales</taxon>
        <taxon>Nocardiaceae</taxon>
        <taxon>Rhodococcus</taxon>
    </lineage>
</organism>
<keyword evidence="5" id="KW-0143">Chaperone</keyword>
<dbReference type="InterPro" id="IPR018181">
    <property type="entry name" value="Heat_shock_70_CS"/>
</dbReference>